<proteinExistence type="inferred from homology"/>
<keyword evidence="7" id="KW-0520">NAD</keyword>
<comment type="function">
    <text evidence="1">Catalyzes the reversible oxidation of 3-phospho-D-glycerate to 3-phosphonooxypyruvate, the first step of the phosphorylated L-serine biosynthesis pathway. Also catalyzes the reversible oxidation of 2-hydroxyglutarate to 2-oxoglutarate.</text>
</comment>
<dbReference type="InterPro" id="IPR036291">
    <property type="entry name" value="NAD(P)-bd_dom_sf"/>
</dbReference>
<dbReference type="Gene3D" id="3.30.70.260">
    <property type="match status" value="1"/>
</dbReference>
<dbReference type="eggNOG" id="COG0111">
    <property type="taxonomic scope" value="Bacteria"/>
</dbReference>
<evidence type="ECO:0000256" key="8">
    <source>
        <dbReference type="ARBA" id="ARBA00030455"/>
    </source>
</evidence>
<dbReference type="PANTHER" id="PTHR42938">
    <property type="entry name" value="FORMATE DEHYDROGENASE 1"/>
    <property type="match status" value="1"/>
</dbReference>
<evidence type="ECO:0000313" key="13">
    <source>
        <dbReference type="EMBL" id="KEZ76231.1"/>
    </source>
</evidence>
<dbReference type="InterPro" id="IPR029752">
    <property type="entry name" value="D-isomer_DH_CS1"/>
</dbReference>
<dbReference type="SUPFAM" id="SSF55021">
    <property type="entry name" value="ACT-like"/>
    <property type="match status" value="1"/>
</dbReference>
<gene>
    <name evidence="13" type="ORF">C41B8_15882</name>
</gene>
<dbReference type="Proteomes" id="UP000028302">
    <property type="component" value="Unassembled WGS sequence"/>
</dbReference>
<dbReference type="GO" id="GO:0051287">
    <property type="term" value="F:NAD binding"/>
    <property type="evidence" value="ECO:0007669"/>
    <property type="project" value="InterPro"/>
</dbReference>
<protein>
    <recommendedName>
        <fullName evidence="5">D-3-phosphoglycerate dehydrogenase</fullName>
        <ecNumber evidence="3">1.1.1.399</ecNumber>
        <ecNumber evidence="4">1.1.1.95</ecNumber>
    </recommendedName>
    <alternativeName>
        <fullName evidence="8">2-oxoglutarate reductase</fullName>
    </alternativeName>
</protein>
<dbReference type="InterPro" id="IPR006139">
    <property type="entry name" value="D-isomer_2_OHA_DH_cat_dom"/>
</dbReference>
<dbReference type="EMBL" id="APNK01000035">
    <property type="protein sequence ID" value="KEZ76231.1"/>
    <property type="molecule type" value="Genomic_DNA"/>
</dbReference>
<dbReference type="Gene3D" id="3.40.50.720">
    <property type="entry name" value="NAD(P)-binding Rossmann-like Domain"/>
    <property type="match status" value="2"/>
</dbReference>
<dbReference type="RefSeq" id="WP_037340425.1">
    <property type="nucleotide sequence ID" value="NZ_APNK01000035.1"/>
</dbReference>
<comment type="catalytic activity">
    <reaction evidence="10">
        <text>(2R)-3-phosphoglycerate + NAD(+) = 3-phosphooxypyruvate + NADH + H(+)</text>
        <dbReference type="Rhea" id="RHEA:12641"/>
        <dbReference type="ChEBI" id="CHEBI:15378"/>
        <dbReference type="ChEBI" id="CHEBI:18110"/>
        <dbReference type="ChEBI" id="CHEBI:57540"/>
        <dbReference type="ChEBI" id="CHEBI:57945"/>
        <dbReference type="ChEBI" id="CHEBI:58272"/>
        <dbReference type="EC" id="1.1.1.95"/>
    </reaction>
</comment>
<evidence type="ECO:0000256" key="7">
    <source>
        <dbReference type="ARBA" id="ARBA00023027"/>
    </source>
</evidence>
<evidence type="ECO:0000259" key="12">
    <source>
        <dbReference type="PROSITE" id="PS51671"/>
    </source>
</evidence>
<comment type="similarity">
    <text evidence="11">Belongs to the D-isomer specific 2-hydroxyacid dehydrogenase family.</text>
</comment>
<evidence type="ECO:0000256" key="4">
    <source>
        <dbReference type="ARBA" id="ARBA00013143"/>
    </source>
</evidence>
<organism evidence="13 14">
    <name type="scientific">Salinisphaera hydrothermalis (strain C41B8)</name>
    <dbReference type="NCBI Taxonomy" id="1304275"/>
    <lineage>
        <taxon>Bacteria</taxon>
        <taxon>Pseudomonadati</taxon>
        <taxon>Pseudomonadota</taxon>
        <taxon>Gammaproteobacteria</taxon>
        <taxon>Salinisphaerales</taxon>
        <taxon>Salinisphaeraceae</taxon>
        <taxon>Salinisphaera</taxon>
    </lineage>
</organism>
<dbReference type="EC" id="1.1.1.399" evidence="3"/>
<evidence type="ECO:0000256" key="2">
    <source>
        <dbReference type="ARBA" id="ARBA00005216"/>
    </source>
</evidence>
<evidence type="ECO:0000256" key="6">
    <source>
        <dbReference type="ARBA" id="ARBA00023002"/>
    </source>
</evidence>
<dbReference type="PROSITE" id="PS00065">
    <property type="entry name" value="D_2_HYDROXYACID_DH_1"/>
    <property type="match status" value="1"/>
</dbReference>
<keyword evidence="14" id="KW-1185">Reference proteome</keyword>
<dbReference type="Pfam" id="PF00389">
    <property type="entry name" value="2-Hacid_dh"/>
    <property type="match status" value="1"/>
</dbReference>
<evidence type="ECO:0000256" key="11">
    <source>
        <dbReference type="RuleBase" id="RU003719"/>
    </source>
</evidence>
<dbReference type="PROSITE" id="PS51671">
    <property type="entry name" value="ACT"/>
    <property type="match status" value="1"/>
</dbReference>
<evidence type="ECO:0000256" key="9">
    <source>
        <dbReference type="ARBA" id="ARBA00048126"/>
    </source>
</evidence>
<dbReference type="AlphaFoldDB" id="A0A084IHP7"/>
<dbReference type="InterPro" id="IPR006140">
    <property type="entry name" value="D-isomer_DH_NAD-bd"/>
</dbReference>
<dbReference type="PANTHER" id="PTHR42938:SF47">
    <property type="entry name" value="HYDROXYPYRUVATE REDUCTASE"/>
    <property type="match status" value="1"/>
</dbReference>
<evidence type="ECO:0000256" key="5">
    <source>
        <dbReference type="ARBA" id="ARBA00021582"/>
    </source>
</evidence>
<name>A0A084IHP7_SALHC</name>
<dbReference type="UniPathway" id="UPA00135">
    <property type="reaction ID" value="UER00196"/>
</dbReference>
<dbReference type="Pfam" id="PF02826">
    <property type="entry name" value="2-Hacid_dh_C"/>
    <property type="match status" value="1"/>
</dbReference>
<comment type="catalytic activity">
    <reaction evidence="9">
        <text>(R)-2-hydroxyglutarate + NAD(+) = 2-oxoglutarate + NADH + H(+)</text>
        <dbReference type="Rhea" id="RHEA:49612"/>
        <dbReference type="ChEBI" id="CHEBI:15378"/>
        <dbReference type="ChEBI" id="CHEBI:15801"/>
        <dbReference type="ChEBI" id="CHEBI:16810"/>
        <dbReference type="ChEBI" id="CHEBI:57540"/>
        <dbReference type="ChEBI" id="CHEBI:57945"/>
        <dbReference type="EC" id="1.1.1.399"/>
    </reaction>
</comment>
<evidence type="ECO:0000256" key="1">
    <source>
        <dbReference type="ARBA" id="ARBA00003800"/>
    </source>
</evidence>
<dbReference type="SUPFAM" id="SSF51735">
    <property type="entry name" value="NAD(P)-binding Rossmann-fold domains"/>
    <property type="match status" value="1"/>
</dbReference>
<dbReference type="GO" id="GO:0004617">
    <property type="term" value="F:phosphoglycerate dehydrogenase activity"/>
    <property type="evidence" value="ECO:0007669"/>
    <property type="project" value="UniProtKB-EC"/>
</dbReference>
<feature type="domain" description="ACT" evidence="12">
    <location>
        <begin position="321"/>
        <end position="391"/>
    </location>
</feature>
<evidence type="ECO:0000313" key="14">
    <source>
        <dbReference type="Proteomes" id="UP000028302"/>
    </source>
</evidence>
<evidence type="ECO:0000256" key="3">
    <source>
        <dbReference type="ARBA" id="ARBA00013001"/>
    </source>
</evidence>
<sequence>MSLKIQTLNNISARGLDRLPRDLYEVASEMSEPDAIILRSANMHNMDIPASVRAIGRAGAGVNNIPLDKMTERGVPVFNAPGANANAVKELVLSGMLLSARNILGAWKYVEELTSTGEDLKKEVEAGKKKFKGVELPGRTLGVIGLGAVGVNVANAAQALGMAVSGFDPGITINNAWRLSAGVAEALSVDDLMSGSEFVSLHVPLVDGTRGLVNADRLKLMPKGAVLLNFSRAEIVDEDAVLESLAEGHLKYYVCDFPSEKLRGHERVITLPHLGASTDEAEDNSAIMIADQLRDWLEVGNIRNSVNFPEAIMPPTANAHRVVVINKNQPNMVGQITSALARHNHNIADLLNKSKGEIALSLVDVDAEVAQGALDELAAISGVLCVRYLGAIGPKAG</sequence>
<dbReference type="PATRIC" id="fig|1304275.5.peg.3249"/>
<reference evidence="13 14" key="1">
    <citation type="submission" date="2013-03" db="EMBL/GenBank/DDBJ databases">
        <title>Salinisphaera hydrothermalis C41B8 Genome Sequencing.</title>
        <authorList>
            <person name="Li C."/>
            <person name="Lai Q."/>
            <person name="Shao Z."/>
        </authorList>
    </citation>
    <scope>NUCLEOTIDE SEQUENCE [LARGE SCALE GENOMIC DNA]</scope>
    <source>
        <strain evidence="13 14">C41B8</strain>
    </source>
</reference>
<accession>A0A084IHP7</accession>
<comment type="pathway">
    <text evidence="2">Amino-acid biosynthesis; L-serine biosynthesis; L-serine from 3-phospho-D-glycerate: step 1/3.</text>
</comment>
<dbReference type="SUPFAM" id="SSF52283">
    <property type="entry name" value="Formate/glycerate dehydrogenase catalytic domain-like"/>
    <property type="match status" value="1"/>
</dbReference>
<keyword evidence="6 11" id="KW-0560">Oxidoreductase</keyword>
<dbReference type="CDD" id="cd04901">
    <property type="entry name" value="ACT_3PGDH"/>
    <property type="match status" value="1"/>
</dbReference>
<evidence type="ECO:0000256" key="10">
    <source>
        <dbReference type="ARBA" id="ARBA00048731"/>
    </source>
</evidence>
<dbReference type="EC" id="1.1.1.95" evidence="4"/>
<dbReference type="STRING" id="1304275.C41B8_15882"/>
<dbReference type="InterPro" id="IPR002912">
    <property type="entry name" value="ACT_dom"/>
</dbReference>
<dbReference type="InterPro" id="IPR045865">
    <property type="entry name" value="ACT-like_dom_sf"/>
</dbReference>
<dbReference type="OrthoDB" id="9805416at2"/>
<dbReference type="CDD" id="cd12174">
    <property type="entry name" value="PGDH_like_3"/>
    <property type="match status" value="1"/>
</dbReference>
<comment type="caution">
    <text evidence="13">The sequence shown here is derived from an EMBL/GenBank/DDBJ whole genome shotgun (WGS) entry which is preliminary data.</text>
</comment>